<gene>
    <name evidence="2" type="ORF">Slin15195_G068810</name>
</gene>
<keyword evidence="3" id="KW-1185">Reference proteome</keyword>
<proteinExistence type="predicted"/>
<name>A0A9Q9AX53_9PEZI</name>
<sequence length="193" mass="21154">MHFLTALLATVAVTLGTASAQQVFTVNPFHATDKTSGVRDDLSNPYKESHCIDFNVSRPAAVPQQGGDGQFHCRVEWDGCHPKTCYTPCTSTGVGIGNSEYWARVNPTAGWKGKTADDISVDLLQYYSYRNSVVQNGTFFLKNQETGSYACEKSYDQGTETEYCTLRANESFDVDVGLVGYGIYPVSDVVEIC</sequence>
<dbReference type="EMBL" id="CP099422">
    <property type="protein sequence ID" value="USW53562.1"/>
    <property type="molecule type" value="Genomic_DNA"/>
</dbReference>
<organism evidence="2 3">
    <name type="scientific">Septoria linicola</name>
    <dbReference type="NCBI Taxonomy" id="215465"/>
    <lineage>
        <taxon>Eukaryota</taxon>
        <taxon>Fungi</taxon>
        <taxon>Dikarya</taxon>
        <taxon>Ascomycota</taxon>
        <taxon>Pezizomycotina</taxon>
        <taxon>Dothideomycetes</taxon>
        <taxon>Dothideomycetidae</taxon>
        <taxon>Mycosphaerellales</taxon>
        <taxon>Mycosphaerellaceae</taxon>
        <taxon>Septoria</taxon>
    </lineage>
</organism>
<evidence type="ECO:0000313" key="2">
    <source>
        <dbReference type="EMBL" id="USW53562.1"/>
    </source>
</evidence>
<reference evidence="2" key="1">
    <citation type="submission" date="2022-06" db="EMBL/GenBank/DDBJ databases">
        <title>Complete genome sequences of two strains of the flax pathogen Septoria linicola.</title>
        <authorList>
            <person name="Lapalu N."/>
            <person name="Simon A."/>
            <person name="Demenou B."/>
            <person name="Paumier D."/>
            <person name="Guillot M.-P."/>
            <person name="Gout L."/>
            <person name="Valade R."/>
        </authorList>
    </citation>
    <scope>NUCLEOTIDE SEQUENCE</scope>
    <source>
        <strain evidence="2">SE15195</strain>
    </source>
</reference>
<protein>
    <submittedName>
        <fullName evidence="2">Uncharacterized protein</fullName>
    </submittedName>
</protein>
<accession>A0A9Q9AX53</accession>
<keyword evidence="1" id="KW-0732">Signal</keyword>
<feature type="signal peptide" evidence="1">
    <location>
        <begin position="1"/>
        <end position="20"/>
    </location>
</feature>
<feature type="chain" id="PRO_5040294908" evidence="1">
    <location>
        <begin position="21"/>
        <end position="193"/>
    </location>
</feature>
<evidence type="ECO:0000313" key="3">
    <source>
        <dbReference type="Proteomes" id="UP001056384"/>
    </source>
</evidence>
<dbReference type="AlphaFoldDB" id="A0A9Q9AX53"/>
<dbReference type="Proteomes" id="UP001056384">
    <property type="component" value="Chromosome 5"/>
</dbReference>
<evidence type="ECO:0000256" key="1">
    <source>
        <dbReference type="SAM" id="SignalP"/>
    </source>
</evidence>